<dbReference type="EMBL" id="MU827305">
    <property type="protein sequence ID" value="KAJ7363594.1"/>
    <property type="molecule type" value="Genomic_DNA"/>
</dbReference>
<feature type="region of interest" description="Disordered" evidence="1">
    <location>
        <begin position="174"/>
        <end position="213"/>
    </location>
</feature>
<dbReference type="InterPro" id="IPR002035">
    <property type="entry name" value="VWF_A"/>
</dbReference>
<name>A0A9X0CNR6_9CNID</name>
<dbReference type="Pfam" id="PF00092">
    <property type="entry name" value="VWA"/>
    <property type="match status" value="1"/>
</dbReference>
<reference evidence="4" key="1">
    <citation type="submission" date="2023-01" db="EMBL/GenBank/DDBJ databases">
        <title>Genome assembly of the deep-sea coral Lophelia pertusa.</title>
        <authorList>
            <person name="Herrera S."/>
            <person name="Cordes E."/>
        </authorList>
    </citation>
    <scope>NUCLEOTIDE SEQUENCE</scope>
    <source>
        <strain evidence="4">USNM1676648</strain>
        <tissue evidence="4">Polyp</tissue>
    </source>
</reference>
<accession>A0A9X0CNR6</accession>
<feature type="chain" id="PRO_5040972248" description="VWFA domain-containing protein" evidence="2">
    <location>
        <begin position="23"/>
        <end position="226"/>
    </location>
</feature>
<dbReference type="InterPro" id="IPR036465">
    <property type="entry name" value="vWFA_dom_sf"/>
</dbReference>
<evidence type="ECO:0000313" key="4">
    <source>
        <dbReference type="EMBL" id="KAJ7363594.1"/>
    </source>
</evidence>
<keyword evidence="5" id="KW-1185">Reference proteome</keyword>
<evidence type="ECO:0000256" key="2">
    <source>
        <dbReference type="SAM" id="SignalP"/>
    </source>
</evidence>
<evidence type="ECO:0000313" key="5">
    <source>
        <dbReference type="Proteomes" id="UP001163046"/>
    </source>
</evidence>
<protein>
    <recommendedName>
        <fullName evidence="3">VWFA domain-containing protein</fullName>
    </recommendedName>
</protein>
<gene>
    <name evidence="4" type="ORF">OS493_009754</name>
</gene>
<dbReference type="CDD" id="cd00198">
    <property type="entry name" value="vWFA"/>
    <property type="match status" value="1"/>
</dbReference>
<dbReference type="Gene3D" id="3.40.50.410">
    <property type="entry name" value="von Willebrand factor, type A domain"/>
    <property type="match status" value="2"/>
</dbReference>
<proteinExistence type="predicted"/>
<sequence>MAERNVVGKVLFLVFLCLSGEGARSYSQLLCSRNLDVIIAVDVSGSIPQVQLDNTTAFLSDLVNSFRISNTQQQINNIILTRGSTNITAAIERASVLLSTTTRNVPRVVVFITDGNTFGGPTTLEQPARELREQSNARVVGLPVGPADNINFITFGTLTGSTSQQVTLTFLKKTTSGNCNDDDDDSDSDDSDSDGSDSSDSDSDSDGNNCGVSSELKQVASLICGN</sequence>
<organism evidence="4 5">
    <name type="scientific">Desmophyllum pertusum</name>
    <dbReference type="NCBI Taxonomy" id="174260"/>
    <lineage>
        <taxon>Eukaryota</taxon>
        <taxon>Metazoa</taxon>
        <taxon>Cnidaria</taxon>
        <taxon>Anthozoa</taxon>
        <taxon>Hexacorallia</taxon>
        <taxon>Scleractinia</taxon>
        <taxon>Caryophylliina</taxon>
        <taxon>Caryophylliidae</taxon>
        <taxon>Desmophyllum</taxon>
    </lineage>
</organism>
<feature type="compositionally biased region" description="Acidic residues" evidence="1">
    <location>
        <begin position="180"/>
        <end position="205"/>
    </location>
</feature>
<dbReference type="AlphaFoldDB" id="A0A9X0CNR6"/>
<dbReference type="SUPFAM" id="SSF53300">
    <property type="entry name" value="vWA-like"/>
    <property type="match status" value="1"/>
</dbReference>
<evidence type="ECO:0000259" key="3">
    <source>
        <dbReference type="Pfam" id="PF00092"/>
    </source>
</evidence>
<feature type="signal peptide" evidence="2">
    <location>
        <begin position="1"/>
        <end position="22"/>
    </location>
</feature>
<comment type="caution">
    <text evidence="4">The sequence shown here is derived from an EMBL/GenBank/DDBJ whole genome shotgun (WGS) entry which is preliminary data.</text>
</comment>
<keyword evidence="2" id="KW-0732">Signal</keyword>
<dbReference type="OrthoDB" id="6132182at2759"/>
<dbReference type="Proteomes" id="UP001163046">
    <property type="component" value="Unassembled WGS sequence"/>
</dbReference>
<evidence type="ECO:0000256" key="1">
    <source>
        <dbReference type="SAM" id="MobiDB-lite"/>
    </source>
</evidence>
<feature type="domain" description="VWFA" evidence="3">
    <location>
        <begin position="72"/>
        <end position="151"/>
    </location>
</feature>